<dbReference type="Proteomes" id="UP000000305">
    <property type="component" value="Unassembled WGS sequence"/>
</dbReference>
<evidence type="ECO:0000313" key="1">
    <source>
        <dbReference type="EMBL" id="EFX78147.1"/>
    </source>
</evidence>
<reference evidence="1 2" key="1">
    <citation type="journal article" date="2011" name="Science">
        <title>The ecoresponsive genome of Daphnia pulex.</title>
        <authorList>
            <person name="Colbourne J.K."/>
            <person name="Pfrender M.E."/>
            <person name="Gilbert D."/>
            <person name="Thomas W.K."/>
            <person name="Tucker A."/>
            <person name="Oakley T.H."/>
            <person name="Tokishita S."/>
            <person name="Aerts A."/>
            <person name="Arnold G.J."/>
            <person name="Basu M.K."/>
            <person name="Bauer D.J."/>
            <person name="Caceres C.E."/>
            <person name="Carmel L."/>
            <person name="Casola C."/>
            <person name="Choi J.H."/>
            <person name="Detter J.C."/>
            <person name="Dong Q."/>
            <person name="Dusheyko S."/>
            <person name="Eads B.D."/>
            <person name="Frohlich T."/>
            <person name="Geiler-Samerotte K.A."/>
            <person name="Gerlach D."/>
            <person name="Hatcher P."/>
            <person name="Jogdeo S."/>
            <person name="Krijgsveld J."/>
            <person name="Kriventseva E.V."/>
            <person name="Kultz D."/>
            <person name="Laforsch C."/>
            <person name="Lindquist E."/>
            <person name="Lopez J."/>
            <person name="Manak J.R."/>
            <person name="Muller J."/>
            <person name="Pangilinan J."/>
            <person name="Patwardhan R.P."/>
            <person name="Pitluck S."/>
            <person name="Pritham E.J."/>
            <person name="Rechtsteiner A."/>
            <person name="Rho M."/>
            <person name="Rogozin I.B."/>
            <person name="Sakarya O."/>
            <person name="Salamov A."/>
            <person name="Schaack S."/>
            <person name="Shapiro H."/>
            <person name="Shiga Y."/>
            <person name="Skalitzky C."/>
            <person name="Smith Z."/>
            <person name="Souvorov A."/>
            <person name="Sung W."/>
            <person name="Tang Z."/>
            <person name="Tsuchiya D."/>
            <person name="Tu H."/>
            <person name="Vos H."/>
            <person name="Wang M."/>
            <person name="Wolf Y.I."/>
            <person name="Yamagata H."/>
            <person name="Yamada T."/>
            <person name="Ye Y."/>
            <person name="Shaw J.R."/>
            <person name="Andrews J."/>
            <person name="Crease T.J."/>
            <person name="Tang H."/>
            <person name="Lucas S.M."/>
            <person name="Robertson H.M."/>
            <person name="Bork P."/>
            <person name="Koonin E.V."/>
            <person name="Zdobnov E.M."/>
            <person name="Grigoriev I.V."/>
            <person name="Lynch M."/>
            <person name="Boore J.L."/>
        </authorList>
    </citation>
    <scope>NUCLEOTIDE SEQUENCE [LARGE SCALE GENOMIC DNA]</scope>
</reference>
<protein>
    <submittedName>
        <fullName evidence="1">Uncharacterized protein</fullName>
    </submittedName>
</protein>
<dbReference type="HOGENOM" id="CLU_1435780_0_0_1"/>
<keyword evidence="2" id="KW-1185">Reference proteome</keyword>
<name>E9GQP1_DAPPU</name>
<evidence type="ECO:0000313" key="2">
    <source>
        <dbReference type="Proteomes" id="UP000000305"/>
    </source>
</evidence>
<proteinExistence type="predicted"/>
<sequence>MLAMGLKRGMSNVGVVELTLDILLGCLFRYWCGSLRFCWDFIPPGSKELISDMSNYFINESEGPSDGCGGYGMVLCSRALRDVSLGFYCALVFCWDHYLGYRNFGLVSIIKDQSTFEYNGVQPCLTSYESEEYPAYQKMPSDDLSLTLNDSSEIATKFGLPSSLSAIILLLVLDQLDDRFLLGEIVGRS</sequence>
<accession>E9GQP1</accession>
<dbReference type="AlphaFoldDB" id="E9GQP1"/>
<dbReference type="KEGG" id="dpx:DAPPUDRAFT_246502"/>
<gene>
    <name evidence="1" type="ORF">DAPPUDRAFT_246502</name>
</gene>
<organism evidence="1 2">
    <name type="scientific">Daphnia pulex</name>
    <name type="common">Water flea</name>
    <dbReference type="NCBI Taxonomy" id="6669"/>
    <lineage>
        <taxon>Eukaryota</taxon>
        <taxon>Metazoa</taxon>
        <taxon>Ecdysozoa</taxon>
        <taxon>Arthropoda</taxon>
        <taxon>Crustacea</taxon>
        <taxon>Branchiopoda</taxon>
        <taxon>Diplostraca</taxon>
        <taxon>Cladocera</taxon>
        <taxon>Anomopoda</taxon>
        <taxon>Daphniidae</taxon>
        <taxon>Daphnia</taxon>
    </lineage>
</organism>
<dbReference type="InParanoid" id="E9GQP1"/>
<dbReference type="EMBL" id="GL732558">
    <property type="protein sequence ID" value="EFX78147.1"/>
    <property type="molecule type" value="Genomic_DNA"/>
</dbReference>